<accession>A0ABX2TDI4</accession>
<feature type="transmembrane region" description="Helical" evidence="1">
    <location>
        <begin position="150"/>
        <end position="169"/>
    </location>
</feature>
<dbReference type="Gene3D" id="3.30.70.1230">
    <property type="entry name" value="Nucleotide cyclase"/>
    <property type="match status" value="1"/>
</dbReference>
<keyword evidence="1" id="KW-0472">Membrane</keyword>
<keyword evidence="4" id="KW-1185">Reference proteome</keyword>
<sequence>MAGPALTPDTGRDAATLLREAEVRAERTVGTLRMAVSAALALTFLVAVLGTVPEDNAMLERQLLAAGTTLGTYFLFGAATVRLAGRHRVWPWLGWVFAAVDVLFVAVNVHLTARNTGLPTNFGAGFPVVWLAPLVLAFGALRYNPWFQGFQVALLALGLVLMIATGELHDVPQDSTPAALGYFFGVPPNAMRGAMLLLAGVVLVLAAARARGLLRRALEEARRRTNLTRYLPPQIAGRLADLPAAELRAGRRQVVTVLFCDVRGFTARAEGMDPAALSAFVTGFRAAITRAAECTDGVIDKFVGDGAMLVFGVPDPRPDDAARALACAEALPREVAAWDPAVRVGVGMHHGPVFCGAVGDDSRLEYTVLGDTVNVAARLEQLTKSAGFTIVASADALGAAGIRPEAEGWTPLPAEPLRGRNQPVKLFGRAPR</sequence>
<dbReference type="SMART" id="SM00044">
    <property type="entry name" value="CYCc"/>
    <property type="match status" value="1"/>
</dbReference>
<protein>
    <submittedName>
        <fullName evidence="3">Adenylate/guanylate cyclase domain-containing protein</fullName>
    </submittedName>
</protein>
<dbReference type="PANTHER" id="PTHR43081">
    <property type="entry name" value="ADENYLATE CYCLASE, TERMINAL-DIFFERENTIATION SPECIFIC-RELATED"/>
    <property type="match status" value="1"/>
</dbReference>
<evidence type="ECO:0000256" key="1">
    <source>
        <dbReference type="SAM" id="Phobius"/>
    </source>
</evidence>
<feature type="transmembrane region" description="Helical" evidence="1">
    <location>
        <begin position="189"/>
        <end position="208"/>
    </location>
</feature>
<evidence type="ECO:0000313" key="3">
    <source>
        <dbReference type="EMBL" id="NYZ22397.1"/>
    </source>
</evidence>
<feature type="transmembrane region" description="Helical" evidence="1">
    <location>
        <begin position="34"/>
        <end position="52"/>
    </location>
</feature>
<dbReference type="EMBL" id="JABFDB010000016">
    <property type="protein sequence ID" value="NYZ22397.1"/>
    <property type="molecule type" value="Genomic_DNA"/>
</dbReference>
<dbReference type="Pfam" id="PF00211">
    <property type="entry name" value="Guanylate_cyc"/>
    <property type="match status" value="1"/>
</dbReference>
<reference evidence="3 4" key="1">
    <citation type="submission" date="2020-05" db="EMBL/GenBank/DDBJ databases">
        <title>Azospirillum oleiclasticum sp. nov, a nitrogen-fixing and heavy crude oil-emulsifying bacterium isolated from the crude oil of Yumen Oilfield.</title>
        <authorList>
            <person name="Wu D."/>
            <person name="Cai M."/>
            <person name="Zhang X."/>
        </authorList>
    </citation>
    <scope>NUCLEOTIDE SEQUENCE [LARGE SCALE GENOMIC DNA]</scope>
    <source>
        <strain evidence="3 4">ROY-1-1-2</strain>
    </source>
</reference>
<evidence type="ECO:0000259" key="2">
    <source>
        <dbReference type="PROSITE" id="PS50125"/>
    </source>
</evidence>
<dbReference type="InterPro" id="IPR001054">
    <property type="entry name" value="A/G_cyclase"/>
</dbReference>
<organism evidence="3 4">
    <name type="scientific">Azospirillum oleiclasticum</name>
    <dbReference type="NCBI Taxonomy" id="2735135"/>
    <lineage>
        <taxon>Bacteria</taxon>
        <taxon>Pseudomonadati</taxon>
        <taxon>Pseudomonadota</taxon>
        <taxon>Alphaproteobacteria</taxon>
        <taxon>Rhodospirillales</taxon>
        <taxon>Azospirillaceae</taxon>
        <taxon>Azospirillum</taxon>
    </lineage>
</organism>
<feature type="transmembrane region" description="Helical" evidence="1">
    <location>
        <begin position="123"/>
        <end position="143"/>
    </location>
</feature>
<dbReference type="InterPro" id="IPR050697">
    <property type="entry name" value="Adenylyl/Guanylyl_Cyclase_3/4"/>
</dbReference>
<gene>
    <name evidence="3" type="ORF">HND93_22015</name>
</gene>
<dbReference type="Proteomes" id="UP000584642">
    <property type="component" value="Unassembled WGS sequence"/>
</dbReference>
<proteinExistence type="predicted"/>
<comment type="caution">
    <text evidence="3">The sequence shown here is derived from an EMBL/GenBank/DDBJ whole genome shotgun (WGS) entry which is preliminary data.</text>
</comment>
<feature type="domain" description="Guanylate cyclase" evidence="2">
    <location>
        <begin position="256"/>
        <end position="380"/>
    </location>
</feature>
<dbReference type="SUPFAM" id="SSF55073">
    <property type="entry name" value="Nucleotide cyclase"/>
    <property type="match status" value="1"/>
</dbReference>
<keyword evidence="1" id="KW-0812">Transmembrane</keyword>
<dbReference type="CDD" id="cd07302">
    <property type="entry name" value="CHD"/>
    <property type="match status" value="1"/>
</dbReference>
<dbReference type="RefSeq" id="WP_180284159.1">
    <property type="nucleotide sequence ID" value="NZ_JABFDB010000016.1"/>
</dbReference>
<dbReference type="PROSITE" id="PS50125">
    <property type="entry name" value="GUANYLATE_CYCLASE_2"/>
    <property type="match status" value="1"/>
</dbReference>
<dbReference type="PANTHER" id="PTHR43081:SF1">
    <property type="entry name" value="ADENYLATE CYCLASE, TERMINAL-DIFFERENTIATION SPECIFIC"/>
    <property type="match status" value="1"/>
</dbReference>
<dbReference type="InterPro" id="IPR029787">
    <property type="entry name" value="Nucleotide_cyclase"/>
</dbReference>
<feature type="transmembrane region" description="Helical" evidence="1">
    <location>
        <begin position="92"/>
        <end position="111"/>
    </location>
</feature>
<name>A0ABX2TDI4_9PROT</name>
<keyword evidence="1" id="KW-1133">Transmembrane helix</keyword>
<evidence type="ECO:0000313" key="4">
    <source>
        <dbReference type="Proteomes" id="UP000584642"/>
    </source>
</evidence>
<feature type="transmembrane region" description="Helical" evidence="1">
    <location>
        <begin position="64"/>
        <end position="85"/>
    </location>
</feature>